<proteinExistence type="predicted"/>
<evidence type="ECO:0000313" key="3">
    <source>
        <dbReference type="Proteomes" id="UP000053240"/>
    </source>
</evidence>
<reference evidence="2 3" key="1">
    <citation type="journal article" date="2015" name="Nat. Commun.">
        <title>Outbred genome sequencing and CRISPR/Cas9 gene editing in butterflies.</title>
        <authorList>
            <person name="Li X."/>
            <person name="Fan D."/>
            <person name="Zhang W."/>
            <person name="Liu G."/>
            <person name="Zhang L."/>
            <person name="Zhao L."/>
            <person name="Fang X."/>
            <person name="Chen L."/>
            <person name="Dong Y."/>
            <person name="Chen Y."/>
            <person name="Ding Y."/>
            <person name="Zhao R."/>
            <person name="Feng M."/>
            <person name="Zhu Y."/>
            <person name="Feng Y."/>
            <person name="Jiang X."/>
            <person name="Zhu D."/>
            <person name="Xiang H."/>
            <person name="Feng X."/>
            <person name="Li S."/>
            <person name="Wang J."/>
            <person name="Zhang G."/>
            <person name="Kronforst M.R."/>
            <person name="Wang W."/>
        </authorList>
    </citation>
    <scope>NUCLEOTIDE SEQUENCE [LARGE SCALE GENOMIC DNA]</scope>
    <source>
        <strain evidence="2">Ya'a_city_454_Pm</strain>
        <tissue evidence="2">Whole body</tissue>
    </source>
</reference>
<gene>
    <name evidence="2" type="ORF">RR48_02866</name>
</gene>
<organism evidence="2 3">
    <name type="scientific">Papilio machaon</name>
    <name type="common">Old World swallowtail butterfly</name>
    <dbReference type="NCBI Taxonomy" id="76193"/>
    <lineage>
        <taxon>Eukaryota</taxon>
        <taxon>Metazoa</taxon>
        <taxon>Ecdysozoa</taxon>
        <taxon>Arthropoda</taxon>
        <taxon>Hexapoda</taxon>
        <taxon>Insecta</taxon>
        <taxon>Pterygota</taxon>
        <taxon>Neoptera</taxon>
        <taxon>Endopterygota</taxon>
        <taxon>Lepidoptera</taxon>
        <taxon>Glossata</taxon>
        <taxon>Ditrysia</taxon>
        <taxon>Papilionoidea</taxon>
        <taxon>Papilionidae</taxon>
        <taxon>Papilioninae</taxon>
        <taxon>Papilio</taxon>
    </lineage>
</organism>
<sequence length="126" mass="13910">MHSLYLCRTRAFFHGDCCCLALTTTAYDLRPFQSISHLYRAMLAARRRLRLFAATRRLIVEASIGTATRTLGPHVSEFSKGGRRARRAAALPGAGPPRHVWRASPPRAQVYKPRAPLSAALAVSLP</sequence>
<evidence type="ECO:0000256" key="1">
    <source>
        <dbReference type="SAM" id="MobiDB-lite"/>
    </source>
</evidence>
<name>A0A0N1IQ61_PAPMA</name>
<dbReference type="AlphaFoldDB" id="A0A0N1IQ61"/>
<dbReference type="InParanoid" id="A0A0N1IQ61"/>
<dbReference type="Proteomes" id="UP000053240">
    <property type="component" value="Unassembled WGS sequence"/>
</dbReference>
<feature type="region of interest" description="Disordered" evidence="1">
    <location>
        <begin position="75"/>
        <end position="96"/>
    </location>
</feature>
<dbReference type="EMBL" id="KQ459764">
    <property type="protein sequence ID" value="KPJ20113.1"/>
    <property type="molecule type" value="Genomic_DNA"/>
</dbReference>
<protein>
    <submittedName>
        <fullName evidence="2">Uncharacterized protein</fullName>
    </submittedName>
</protein>
<keyword evidence="3" id="KW-1185">Reference proteome</keyword>
<evidence type="ECO:0000313" key="2">
    <source>
        <dbReference type="EMBL" id="KPJ20113.1"/>
    </source>
</evidence>
<accession>A0A0N1IQ61</accession>